<dbReference type="EMBL" id="MU032349">
    <property type="protein sequence ID" value="KAF3763447.1"/>
    <property type="molecule type" value="Genomic_DNA"/>
</dbReference>
<dbReference type="InterPro" id="IPR012386">
    <property type="entry name" value="Cyclic-nucl_3Pdiesterase"/>
</dbReference>
<dbReference type="AlphaFoldDB" id="A0A9P4XY21"/>
<dbReference type="GeneID" id="63840717"/>
<sequence>MPGSSLWLVPPSSHPIHAILAKLISSELPLHLPSASPPPPLFSPHLTLTSNIDPAKYGDDPQGWLNSIPFPSSADVQVIFERVKTEDVFFRRCYISCGWDGVRDTAGIARARGVIGEETVQQETTKWLAEWREAFGPHVSLLYGDMPIDEAKLKEIEQAVQEAGITLSQDKGKSERFDGWDGGIVWLVPTDKDIAEWKPIATRLL</sequence>
<dbReference type="SUPFAM" id="SSF55144">
    <property type="entry name" value="LigT-like"/>
    <property type="match status" value="1"/>
</dbReference>
<dbReference type="InterPro" id="IPR009097">
    <property type="entry name" value="Cyclic_Pdiesterase"/>
</dbReference>
<evidence type="ECO:0000313" key="2">
    <source>
        <dbReference type="Proteomes" id="UP000803844"/>
    </source>
</evidence>
<organism evidence="1 2">
    <name type="scientific">Cryphonectria parasitica (strain ATCC 38755 / EP155)</name>
    <dbReference type="NCBI Taxonomy" id="660469"/>
    <lineage>
        <taxon>Eukaryota</taxon>
        <taxon>Fungi</taxon>
        <taxon>Dikarya</taxon>
        <taxon>Ascomycota</taxon>
        <taxon>Pezizomycotina</taxon>
        <taxon>Sordariomycetes</taxon>
        <taxon>Sordariomycetidae</taxon>
        <taxon>Diaporthales</taxon>
        <taxon>Cryphonectriaceae</taxon>
        <taxon>Cryphonectria-Endothia species complex</taxon>
        <taxon>Cryphonectria</taxon>
    </lineage>
</organism>
<accession>A0A9P4XY21</accession>
<dbReference type="PANTHER" id="PTHR28141">
    <property type="entry name" value="2',3'-CYCLIC-NUCLEOTIDE 3'-PHOSPHODIESTERASE"/>
    <property type="match status" value="1"/>
</dbReference>
<evidence type="ECO:0000313" key="1">
    <source>
        <dbReference type="EMBL" id="KAF3763447.1"/>
    </source>
</evidence>
<dbReference type="OrthoDB" id="514292at2759"/>
<dbReference type="Proteomes" id="UP000803844">
    <property type="component" value="Unassembled WGS sequence"/>
</dbReference>
<dbReference type="Pfam" id="PF07823">
    <property type="entry name" value="CPDase"/>
    <property type="match status" value="1"/>
</dbReference>
<dbReference type="GO" id="GO:0004113">
    <property type="term" value="F:2',3'-cyclic-nucleotide 3'-phosphodiesterase activity"/>
    <property type="evidence" value="ECO:0007669"/>
    <property type="project" value="TreeGrafter"/>
</dbReference>
<comment type="caution">
    <text evidence="1">The sequence shown here is derived from an EMBL/GenBank/DDBJ whole genome shotgun (WGS) entry which is preliminary data.</text>
</comment>
<name>A0A9P4XY21_CRYP1</name>
<gene>
    <name evidence="1" type="ORF">M406DRAFT_357096</name>
</gene>
<reference evidence="1" key="1">
    <citation type="journal article" date="2020" name="Phytopathology">
        <title>Genome sequence of the chestnut blight fungus Cryphonectria parasitica EP155: A fundamental resource for an archetypical invasive plant pathogen.</title>
        <authorList>
            <person name="Crouch J.A."/>
            <person name="Dawe A."/>
            <person name="Aerts A."/>
            <person name="Barry K."/>
            <person name="Churchill A.C.L."/>
            <person name="Grimwood J."/>
            <person name="Hillman B."/>
            <person name="Milgroom M.G."/>
            <person name="Pangilinan J."/>
            <person name="Smith M."/>
            <person name="Salamov A."/>
            <person name="Schmutz J."/>
            <person name="Yadav J."/>
            <person name="Grigoriev I.V."/>
            <person name="Nuss D."/>
        </authorList>
    </citation>
    <scope>NUCLEOTIDE SEQUENCE</scope>
    <source>
        <strain evidence="1">EP155</strain>
    </source>
</reference>
<dbReference type="PANTHER" id="PTHR28141:SF1">
    <property type="entry name" value="2',3'-CYCLIC-NUCLEOTIDE 3'-PHOSPHODIESTERASE"/>
    <property type="match status" value="1"/>
</dbReference>
<proteinExistence type="predicted"/>
<protein>
    <submittedName>
        <fullName evidence="1">2, 3 cyclic phosphodiesterase</fullName>
    </submittedName>
</protein>
<dbReference type="RefSeq" id="XP_040774408.1">
    <property type="nucleotide sequence ID" value="XM_040923588.1"/>
</dbReference>
<keyword evidence="2" id="KW-1185">Reference proteome</keyword>
<dbReference type="GO" id="GO:0009187">
    <property type="term" value="P:cyclic nucleotide metabolic process"/>
    <property type="evidence" value="ECO:0007669"/>
    <property type="project" value="TreeGrafter"/>
</dbReference>
<dbReference type="Gene3D" id="3.90.1140.10">
    <property type="entry name" value="Cyclic phosphodiesterase"/>
    <property type="match status" value="1"/>
</dbReference>